<gene>
    <name evidence="9" type="ORF">HMN09_01089500</name>
</gene>
<evidence type="ECO:0000256" key="5">
    <source>
        <dbReference type="PIRSR" id="PIRSR000948-1"/>
    </source>
</evidence>
<evidence type="ECO:0000313" key="10">
    <source>
        <dbReference type="Proteomes" id="UP000613580"/>
    </source>
</evidence>
<dbReference type="InterPro" id="IPR004843">
    <property type="entry name" value="Calcineurin-like_PHP"/>
</dbReference>
<feature type="binding site" evidence="5">
    <location>
        <position position="163"/>
    </location>
    <ligand>
        <name>Zn(2+)</name>
        <dbReference type="ChEBI" id="CHEBI:29105"/>
        <label>1</label>
    </ligand>
</feature>
<dbReference type="OrthoDB" id="282973at2759"/>
<dbReference type="Proteomes" id="UP000613580">
    <property type="component" value="Unassembled WGS sequence"/>
</dbReference>
<protein>
    <recommendedName>
        <fullName evidence="4">Sphingomyelin phosphodiesterase</fullName>
    </recommendedName>
</protein>
<keyword evidence="5" id="KW-0479">Metal-binding</keyword>
<evidence type="ECO:0000256" key="2">
    <source>
        <dbReference type="ARBA" id="ARBA00023157"/>
    </source>
</evidence>
<feature type="binding site" evidence="5">
    <location>
        <position position="384"/>
    </location>
    <ligand>
        <name>Zn(2+)</name>
        <dbReference type="ChEBI" id="CHEBI:29105"/>
        <label>2</label>
    </ligand>
</feature>
<feature type="chain" id="PRO_5034777703" description="Sphingomyelin phosphodiesterase" evidence="7">
    <location>
        <begin position="22"/>
        <end position="624"/>
    </location>
</feature>
<dbReference type="InterPro" id="IPR029052">
    <property type="entry name" value="Metallo-depent_PP-like"/>
</dbReference>
<evidence type="ECO:0000256" key="3">
    <source>
        <dbReference type="ARBA" id="ARBA00023180"/>
    </source>
</evidence>
<dbReference type="GO" id="GO:0005615">
    <property type="term" value="C:extracellular space"/>
    <property type="evidence" value="ECO:0007669"/>
    <property type="project" value="TreeGrafter"/>
</dbReference>
<accession>A0A8H6VZP3</accession>
<feature type="disulfide bond" evidence="6">
    <location>
        <begin position="178"/>
        <end position="183"/>
    </location>
</feature>
<evidence type="ECO:0000259" key="8">
    <source>
        <dbReference type="PROSITE" id="PS50015"/>
    </source>
</evidence>
<evidence type="ECO:0000256" key="4">
    <source>
        <dbReference type="PIRNR" id="PIRNR000948"/>
    </source>
</evidence>
<comment type="caution">
    <text evidence="9">The sequence shown here is derived from an EMBL/GenBank/DDBJ whole genome shotgun (WGS) entry which is preliminary data.</text>
</comment>
<feature type="binding site" evidence="5">
    <location>
        <position position="165"/>
    </location>
    <ligand>
        <name>Zn(2+)</name>
        <dbReference type="ChEBI" id="CHEBI:29105"/>
        <label>1</label>
    </ligand>
</feature>
<feature type="binding site" evidence="5">
    <location>
        <position position="233"/>
    </location>
    <ligand>
        <name>Zn(2+)</name>
        <dbReference type="ChEBI" id="CHEBI:29105"/>
        <label>2</label>
    </ligand>
</feature>
<sequence>MLLRAAFLSLVFAFLVDAGAASRSLGLVRPERSARHAVRSILSRQAVTCESCTQLFESLQPVAKESTDALIVELTSLCVELGAASEDVCAGVVNGAGPVLAQDLRNINVTGPTGQRLCAGLMNVCGTKTPTPFNVSFPKPAPQHPKTWTSKGRTPFKVVHVSDVHIDRGYTPGAEANCTEPLCCRVFPDSPSVPTEPAGPNGNFNCDSPVSLADSMLEAIEAMKPSFSIFTGDVAERLVWLVNESDVSTDLRDFNAEMAEKLTAPIYPSIGNHDTSPVNLFARSTSNTANNSQWVFDIQSAGWERWIKANAAAQVDHDSGSYSALVPGTSLRILAVNTQYWYTQNFWLYDSETFQPDPNGILAFMVSQLQLAEDAGERVWVIQHIPSGSSDTIVDQSNYYDQVLQRYKNTIASMFFGHTHHDQFQIAYSNYSDRSAATAVAAAMIGPALTPNSGNPAFKVYEIDPDTYEVMDAITWLTNSSGPTFQTKPIWEPFYSARAAYGPVVTPPLPASVPLTPAFWHNVTEVFLANQTVFDQYNARISRGANVTECNDTDDCRANTVCDIQSMRSQDNCDVPTPGFSLRRRAEGAVHDHGSHAHTGSSSSCEGVGLADIFRGMVGMASGY</sequence>
<feature type="signal peptide" evidence="7">
    <location>
        <begin position="1"/>
        <end position="21"/>
    </location>
</feature>
<feature type="binding site" evidence="5">
    <location>
        <position position="420"/>
    </location>
    <ligand>
        <name>Zn(2+)</name>
        <dbReference type="ChEBI" id="CHEBI:29105"/>
        <label>1</label>
    </ligand>
</feature>
<keyword evidence="10" id="KW-1185">Reference proteome</keyword>
<organism evidence="9 10">
    <name type="scientific">Mycena chlorophos</name>
    <name type="common">Agaric fungus</name>
    <name type="synonym">Agaricus chlorophos</name>
    <dbReference type="NCBI Taxonomy" id="658473"/>
    <lineage>
        <taxon>Eukaryota</taxon>
        <taxon>Fungi</taxon>
        <taxon>Dikarya</taxon>
        <taxon>Basidiomycota</taxon>
        <taxon>Agaricomycotina</taxon>
        <taxon>Agaricomycetes</taxon>
        <taxon>Agaricomycetidae</taxon>
        <taxon>Agaricales</taxon>
        <taxon>Marasmiineae</taxon>
        <taxon>Mycenaceae</taxon>
        <taxon>Mycena</taxon>
    </lineage>
</organism>
<dbReference type="SUPFAM" id="SSF56300">
    <property type="entry name" value="Metallo-dependent phosphatases"/>
    <property type="match status" value="1"/>
</dbReference>
<keyword evidence="1 4" id="KW-0378">Hydrolase</keyword>
<dbReference type="InterPro" id="IPR008139">
    <property type="entry name" value="SaposinB_dom"/>
</dbReference>
<evidence type="ECO:0000256" key="7">
    <source>
        <dbReference type="SAM" id="SignalP"/>
    </source>
</evidence>
<dbReference type="PROSITE" id="PS50015">
    <property type="entry name" value="SAP_B"/>
    <property type="match status" value="1"/>
</dbReference>
<evidence type="ECO:0000313" key="9">
    <source>
        <dbReference type="EMBL" id="KAF7296208.1"/>
    </source>
</evidence>
<dbReference type="GO" id="GO:0046872">
    <property type="term" value="F:metal ion binding"/>
    <property type="evidence" value="ECO:0007669"/>
    <property type="project" value="UniProtKB-KW"/>
</dbReference>
<proteinExistence type="inferred from homology"/>
<keyword evidence="3" id="KW-0325">Glycoprotein</keyword>
<keyword evidence="5" id="KW-0862">Zinc</keyword>
<keyword evidence="7" id="KW-0732">Signal</keyword>
<dbReference type="CDD" id="cd00842">
    <property type="entry name" value="MPP_ASMase"/>
    <property type="match status" value="1"/>
</dbReference>
<keyword evidence="2 6" id="KW-1015">Disulfide bond</keyword>
<dbReference type="EMBL" id="JACAZE010000017">
    <property type="protein sequence ID" value="KAF7296208.1"/>
    <property type="molecule type" value="Genomic_DNA"/>
</dbReference>
<name>A0A8H6VZP3_MYCCL</name>
<dbReference type="GO" id="GO:0016798">
    <property type="term" value="F:hydrolase activity, acting on glycosyl bonds"/>
    <property type="evidence" value="ECO:0007669"/>
    <property type="project" value="UniProtKB-KW"/>
</dbReference>
<dbReference type="Pfam" id="PF00149">
    <property type="entry name" value="Metallophos"/>
    <property type="match status" value="1"/>
</dbReference>
<feature type="domain" description="Saposin B-type" evidence="8">
    <location>
        <begin position="45"/>
        <end position="129"/>
    </location>
</feature>
<feature type="binding site" evidence="5">
    <location>
        <position position="418"/>
    </location>
    <ligand>
        <name>Zn(2+)</name>
        <dbReference type="ChEBI" id="CHEBI:29105"/>
        <label>2</label>
    </ligand>
</feature>
<keyword evidence="4" id="KW-0326">Glycosidase</keyword>
<dbReference type="InterPro" id="IPR041805">
    <property type="entry name" value="ASMase/PPN1_MPP"/>
</dbReference>
<dbReference type="InterPro" id="IPR011160">
    <property type="entry name" value="Sphingomy_PDE"/>
</dbReference>
<dbReference type="PIRSF" id="PIRSF000948">
    <property type="entry name" value="Sphingomy_PDE"/>
    <property type="match status" value="1"/>
</dbReference>
<dbReference type="Gene3D" id="3.60.21.10">
    <property type="match status" value="1"/>
</dbReference>
<dbReference type="PANTHER" id="PTHR10340">
    <property type="entry name" value="SPHINGOMYELIN PHOSPHODIESTERASE"/>
    <property type="match status" value="1"/>
</dbReference>
<evidence type="ECO:0000256" key="1">
    <source>
        <dbReference type="ARBA" id="ARBA00022801"/>
    </source>
</evidence>
<evidence type="ECO:0000256" key="6">
    <source>
        <dbReference type="PIRSR" id="PIRSR000948-2"/>
    </source>
</evidence>
<comment type="similarity">
    <text evidence="4">Belongs to the acid sphingomyelinase family.</text>
</comment>
<dbReference type="SMART" id="SM00741">
    <property type="entry name" value="SapB"/>
    <property type="match status" value="1"/>
</dbReference>
<comment type="cofactor">
    <cofactor evidence="5">
        <name>Zn(2+)</name>
        <dbReference type="ChEBI" id="CHEBI:29105"/>
    </cofactor>
    <text evidence="5">Binds 2 Zn(2+) ions per subunit.</text>
</comment>
<dbReference type="PANTHER" id="PTHR10340:SF34">
    <property type="entry name" value="SPHINGOMYELIN PHOSPHODIESTERASE"/>
    <property type="match status" value="1"/>
</dbReference>
<feature type="disulfide bond" evidence="6">
    <location>
        <begin position="49"/>
        <end position="125"/>
    </location>
</feature>
<dbReference type="GO" id="GO:0004767">
    <property type="term" value="F:sphingomyelin phosphodiesterase activity"/>
    <property type="evidence" value="ECO:0007669"/>
    <property type="project" value="UniProtKB-UniRule"/>
</dbReference>
<feature type="binding site" evidence="5">
    <location>
        <position position="272"/>
    </location>
    <ligand>
        <name>Zn(2+)</name>
        <dbReference type="ChEBI" id="CHEBI:29105"/>
        <label>2</label>
    </ligand>
</feature>
<dbReference type="GO" id="GO:0016020">
    <property type="term" value="C:membrane"/>
    <property type="evidence" value="ECO:0007669"/>
    <property type="project" value="GOC"/>
</dbReference>
<reference evidence="9" key="1">
    <citation type="submission" date="2020-05" db="EMBL/GenBank/DDBJ databases">
        <title>Mycena genomes resolve the evolution of fungal bioluminescence.</title>
        <authorList>
            <person name="Tsai I.J."/>
        </authorList>
    </citation>
    <scope>NUCLEOTIDE SEQUENCE</scope>
    <source>
        <strain evidence="9">110903Hualien_Pintung</strain>
    </source>
</reference>
<dbReference type="GO" id="GO:0006685">
    <property type="term" value="P:sphingomyelin catabolic process"/>
    <property type="evidence" value="ECO:0007669"/>
    <property type="project" value="UniProtKB-UniRule"/>
</dbReference>
<feature type="disulfide bond" evidence="6">
    <location>
        <begin position="184"/>
        <end position="206"/>
    </location>
</feature>
<feature type="disulfide bond" evidence="6">
    <location>
        <begin position="78"/>
        <end position="89"/>
    </location>
</feature>
<dbReference type="AlphaFoldDB" id="A0A8H6VZP3"/>
<feature type="binding site" evidence="5">
    <location>
        <position position="233"/>
    </location>
    <ligand>
        <name>Zn(2+)</name>
        <dbReference type="ChEBI" id="CHEBI:29105"/>
        <label>1</label>
    </ligand>
</feature>
<comment type="function">
    <text evidence="4">Converts sphingomyelin to ceramide.</text>
</comment>